<feature type="transmembrane region" description="Helical" evidence="35">
    <location>
        <begin position="489"/>
        <end position="508"/>
    </location>
</feature>
<dbReference type="EC" id="1.-.-.-" evidence="34"/>
<comment type="similarity">
    <text evidence="4 33 34">Belongs to the FMO family.</text>
</comment>
<evidence type="ECO:0000256" key="19">
    <source>
        <dbReference type="ARBA" id="ARBA00045957"/>
    </source>
</evidence>
<comment type="catalytic activity">
    <reaction evidence="24">
        <text>NADPH + O2 + H(+) = H2O2 + NADP(+)</text>
        <dbReference type="Rhea" id="RHEA:11260"/>
        <dbReference type="ChEBI" id="CHEBI:15378"/>
        <dbReference type="ChEBI" id="CHEBI:15379"/>
        <dbReference type="ChEBI" id="CHEBI:16240"/>
        <dbReference type="ChEBI" id="CHEBI:57783"/>
        <dbReference type="ChEBI" id="CHEBI:58349"/>
        <dbReference type="EC" id="1.6.3.1"/>
    </reaction>
    <physiologicalReaction direction="left-to-right" evidence="24">
        <dbReference type="Rhea" id="RHEA:11261"/>
    </physiologicalReaction>
</comment>
<evidence type="ECO:0000256" key="27">
    <source>
        <dbReference type="ARBA" id="ARBA00048088"/>
    </source>
</evidence>
<sequence length="510" mass="57491">MAARRVAIIGAGASGLCALKCCLDEGLEPTCFERSGDIGGLWRFEERPEEGRASIYRSVIINTSKEMMCFSDFPIPEDFPNYMHNSKIMEYFHMYAQHFDLLRHIRFGTSVCCVSKRPDFAATGQWEVVTENEGKQEAAVFDAVLVCSGHHTDAHLPLSAFPGLEKFEGWYLHSRDYKSPQSFSGKQVVVVGTGNSGIDIAVELSHAAKQVFLSTKRGTWVLHRLADGGYPFDFTYVSRFTQVLRSLLPQSTINFYLERKLNARFNHALYSLQPRILDQHPTINDDLPNRIISGRVIVKPNIQEFTETSAIFEDGTREDIDAVVFATGYSFSFPFLEKYVKVVENQISLYKFMFPPDLEKPTLAFIGLIQPLGAIMPISELQCRWATPGLPRHSKSQRHTIQVDYIPYMDELACQVGVKPNLLTLFLTDPKLALEVAFGPCTPYQYRLRGPGEWAGAREAILTQRQRVLRPLQTRAGDRPARSSTVPHIFKVFFSIGLIVATLVYVSLSP</sequence>
<evidence type="ECO:0000256" key="2">
    <source>
        <dbReference type="ARBA" id="ARBA00004389"/>
    </source>
</evidence>
<evidence type="ECO:0000256" key="16">
    <source>
        <dbReference type="ARBA" id="ARBA00023098"/>
    </source>
</evidence>
<proteinExistence type="inferred from homology"/>
<evidence type="ECO:0000256" key="23">
    <source>
        <dbReference type="ARBA" id="ARBA00047855"/>
    </source>
</evidence>
<evidence type="ECO:0000256" key="35">
    <source>
        <dbReference type="SAM" id="Phobius"/>
    </source>
</evidence>
<name>A0A8D0EW18_STROC</name>
<dbReference type="PRINTS" id="PR01125">
    <property type="entry name" value="FMOXYGENASE5"/>
</dbReference>
<reference evidence="36" key="1">
    <citation type="submission" date="2025-08" db="UniProtKB">
        <authorList>
            <consortium name="Ensembl"/>
        </authorList>
    </citation>
    <scope>IDENTIFICATION</scope>
</reference>
<evidence type="ECO:0000256" key="8">
    <source>
        <dbReference type="ARBA" id="ARBA00022692"/>
    </source>
</evidence>
<comment type="function">
    <text evidence="19">Broad spectrum monooxygenase that catalyzes the oxygenation of a wide variety of nitrogen- and sulfur-containing compounds including xenobiotics. Catalyzes the S-oxygenation of hypotaurine to produce taurine, an organic osmolyte involved in cell volume regulation as well as a variety of cytoprotective and developmental processes. In vitro, catalyzes the N-oxygenation of trimethylamine (TMA) to produce trimethylamine N-oxide (TMAO) and could therefore participate to the detoxification of this compound that is generated by the action of gut microbiota from dietary precursors such as choline, choline containing compounds, betaine or L-carnitine.</text>
</comment>
<protein>
    <recommendedName>
        <fullName evidence="34">Flavin-containing monooxygenase</fullName>
        <ecNumber evidence="34">1.-.-.-</ecNumber>
    </recommendedName>
</protein>
<evidence type="ECO:0000256" key="26">
    <source>
        <dbReference type="ARBA" id="ARBA00048041"/>
    </source>
</evidence>
<dbReference type="PIRSF" id="PIRSF000332">
    <property type="entry name" value="FMO"/>
    <property type="match status" value="1"/>
</dbReference>
<evidence type="ECO:0000256" key="1">
    <source>
        <dbReference type="ARBA" id="ARBA00001974"/>
    </source>
</evidence>
<keyword evidence="5" id="KW-0488">Methylation</keyword>
<evidence type="ECO:0000256" key="4">
    <source>
        <dbReference type="ARBA" id="ARBA00009183"/>
    </source>
</evidence>
<evidence type="ECO:0000256" key="9">
    <source>
        <dbReference type="ARBA" id="ARBA00022824"/>
    </source>
</evidence>
<comment type="catalytic activity">
    <reaction evidence="27">
        <text>trimethylamine + NADPH + O2 = trimethylamine N-oxide + NADP(+) + H2O</text>
        <dbReference type="Rhea" id="RHEA:31979"/>
        <dbReference type="ChEBI" id="CHEBI:15377"/>
        <dbReference type="ChEBI" id="CHEBI:15379"/>
        <dbReference type="ChEBI" id="CHEBI:15724"/>
        <dbReference type="ChEBI" id="CHEBI:57783"/>
        <dbReference type="ChEBI" id="CHEBI:58349"/>
        <dbReference type="ChEBI" id="CHEBI:58389"/>
        <dbReference type="EC" id="1.14.13.148"/>
    </reaction>
    <physiologicalReaction direction="left-to-right" evidence="27">
        <dbReference type="Rhea" id="RHEA:31980"/>
    </physiologicalReaction>
</comment>
<dbReference type="GO" id="GO:0004499">
    <property type="term" value="F:N,N-dimethylaniline monooxygenase activity"/>
    <property type="evidence" value="ECO:0007669"/>
    <property type="project" value="UniProtKB-UniRule"/>
</dbReference>
<keyword evidence="9 33" id="KW-0256">Endoplasmic reticulum</keyword>
<keyword evidence="6" id="KW-0597">Phosphoprotein</keyword>
<evidence type="ECO:0000256" key="33">
    <source>
        <dbReference type="PIRNR" id="PIRNR000332"/>
    </source>
</evidence>
<evidence type="ECO:0000256" key="15">
    <source>
        <dbReference type="ARBA" id="ARBA00023033"/>
    </source>
</evidence>
<evidence type="ECO:0000256" key="18">
    <source>
        <dbReference type="ARBA" id="ARBA00045722"/>
    </source>
</evidence>
<evidence type="ECO:0000256" key="20">
    <source>
        <dbReference type="ARBA" id="ARBA00047338"/>
    </source>
</evidence>
<comment type="catalytic activity">
    <reaction evidence="23">
        <text>sulcatone + NADPH + O2 + H(+) = 4-methylpent-3-en-1-yl acetate + NADP(+) + H2O</text>
        <dbReference type="Rhea" id="RHEA:54864"/>
        <dbReference type="ChEBI" id="CHEBI:15377"/>
        <dbReference type="ChEBI" id="CHEBI:15378"/>
        <dbReference type="ChEBI" id="CHEBI:15379"/>
        <dbReference type="ChEBI" id="CHEBI:16310"/>
        <dbReference type="ChEBI" id="CHEBI:57783"/>
        <dbReference type="ChEBI" id="CHEBI:58349"/>
        <dbReference type="ChEBI" id="CHEBI:138373"/>
    </reaction>
    <physiologicalReaction direction="left-to-right" evidence="23">
        <dbReference type="Rhea" id="RHEA:54865"/>
    </physiologicalReaction>
</comment>
<keyword evidence="16" id="KW-0443">Lipid metabolism</keyword>
<dbReference type="SUPFAM" id="SSF51905">
    <property type="entry name" value="FAD/NAD(P)-binding domain"/>
    <property type="match status" value="2"/>
</dbReference>
<evidence type="ECO:0000256" key="22">
    <source>
        <dbReference type="ARBA" id="ARBA00047574"/>
    </source>
</evidence>
<evidence type="ECO:0000256" key="14">
    <source>
        <dbReference type="ARBA" id="ARBA00023002"/>
    </source>
</evidence>
<accession>A0A8D0EW18</accession>
<evidence type="ECO:0000256" key="5">
    <source>
        <dbReference type="ARBA" id="ARBA00022481"/>
    </source>
</evidence>
<dbReference type="GO" id="GO:0050661">
    <property type="term" value="F:NADP binding"/>
    <property type="evidence" value="ECO:0007669"/>
    <property type="project" value="InterPro"/>
</dbReference>
<dbReference type="PRINTS" id="PR00370">
    <property type="entry name" value="FMOXYGENASE"/>
</dbReference>
<keyword evidence="15 33" id="KW-0503">Monooxygenase</keyword>
<evidence type="ECO:0000256" key="24">
    <source>
        <dbReference type="ARBA" id="ARBA00047864"/>
    </source>
</evidence>
<dbReference type="GO" id="GO:0016174">
    <property type="term" value="F:NAD(P)H oxidase H2O2-forming activity"/>
    <property type="evidence" value="ECO:0007669"/>
    <property type="project" value="UniProtKB-EC"/>
</dbReference>
<evidence type="ECO:0000256" key="17">
    <source>
        <dbReference type="ARBA" id="ARBA00023136"/>
    </source>
</evidence>
<dbReference type="Ensembl" id="ENSSOCT00000006326.1">
    <property type="protein sequence ID" value="ENSSOCP00000006166.1"/>
    <property type="gene ID" value="ENSSOCG00000004645.1"/>
</dbReference>
<evidence type="ECO:0000313" key="37">
    <source>
        <dbReference type="Proteomes" id="UP000694551"/>
    </source>
</evidence>
<keyword evidence="17 33" id="KW-0472">Membrane</keyword>
<dbReference type="Gene3D" id="3.50.50.60">
    <property type="entry name" value="FAD/NAD(P)-binding domain"/>
    <property type="match status" value="1"/>
</dbReference>
<evidence type="ECO:0000256" key="7">
    <source>
        <dbReference type="ARBA" id="ARBA00022630"/>
    </source>
</evidence>
<keyword evidence="13 35" id="KW-1133">Transmembrane helix</keyword>
<dbReference type="InterPro" id="IPR002257">
    <property type="entry name" value="Flavin_mOase_5"/>
</dbReference>
<keyword evidence="7 33" id="KW-0285">Flavoprotein</keyword>
<comment type="catalytic activity">
    <reaction evidence="22">
        <text>heptan-2-one + NADPH + O2 + H(+) = pentyl acetate + NADP(+) + H2O</text>
        <dbReference type="Rhea" id="RHEA:54836"/>
        <dbReference type="ChEBI" id="CHEBI:5672"/>
        <dbReference type="ChEBI" id="CHEBI:15377"/>
        <dbReference type="ChEBI" id="CHEBI:15378"/>
        <dbReference type="ChEBI" id="CHEBI:15379"/>
        <dbReference type="ChEBI" id="CHEBI:57783"/>
        <dbReference type="ChEBI" id="CHEBI:58349"/>
        <dbReference type="ChEBI" id="CHEBI:87362"/>
    </reaction>
    <physiologicalReaction direction="left-to-right" evidence="22">
        <dbReference type="Rhea" id="RHEA:54837"/>
    </physiologicalReaction>
</comment>
<keyword evidence="12 33" id="KW-0521">NADP</keyword>
<comment type="cofactor">
    <cofactor evidence="1 33 34">
        <name>FAD</name>
        <dbReference type="ChEBI" id="CHEBI:57692"/>
    </cofactor>
</comment>
<evidence type="ECO:0000256" key="13">
    <source>
        <dbReference type="ARBA" id="ARBA00022989"/>
    </source>
</evidence>
<evidence type="ECO:0000256" key="34">
    <source>
        <dbReference type="RuleBase" id="RU361177"/>
    </source>
</evidence>
<evidence type="ECO:0000256" key="31">
    <source>
        <dbReference type="ARBA" id="ARBA00049443"/>
    </source>
</evidence>
<comment type="catalytic activity">
    <reaction evidence="20">
        <text>hypotaurine + NADH + O2 + H(+) = taurine + NAD(+) + H2O</text>
        <dbReference type="Rhea" id="RHEA:74111"/>
        <dbReference type="ChEBI" id="CHEBI:15377"/>
        <dbReference type="ChEBI" id="CHEBI:15378"/>
        <dbReference type="ChEBI" id="CHEBI:15379"/>
        <dbReference type="ChEBI" id="CHEBI:57540"/>
        <dbReference type="ChEBI" id="CHEBI:57853"/>
        <dbReference type="ChEBI" id="CHEBI:57945"/>
        <dbReference type="ChEBI" id="CHEBI:507393"/>
        <dbReference type="EC" id="1.14.13.8"/>
    </reaction>
    <physiologicalReaction direction="left-to-right" evidence="20">
        <dbReference type="Rhea" id="RHEA:74112"/>
    </physiologicalReaction>
</comment>
<evidence type="ECO:0000256" key="10">
    <source>
        <dbReference type="ARBA" id="ARBA00022827"/>
    </source>
</evidence>
<evidence type="ECO:0000256" key="11">
    <source>
        <dbReference type="ARBA" id="ARBA00022848"/>
    </source>
</evidence>
<dbReference type="GO" id="GO:0050660">
    <property type="term" value="F:flavin adenine dinucleotide binding"/>
    <property type="evidence" value="ECO:0007669"/>
    <property type="project" value="InterPro"/>
</dbReference>
<evidence type="ECO:0000313" key="36">
    <source>
        <dbReference type="Ensembl" id="ENSSOCP00000006166.1"/>
    </source>
</evidence>
<evidence type="ECO:0000256" key="3">
    <source>
        <dbReference type="ARBA" id="ARBA00004524"/>
    </source>
</evidence>
<dbReference type="GO" id="GO:0006629">
    <property type="term" value="P:lipid metabolic process"/>
    <property type="evidence" value="ECO:0007669"/>
    <property type="project" value="UniProtKB-KW"/>
</dbReference>
<evidence type="ECO:0000256" key="29">
    <source>
        <dbReference type="ARBA" id="ARBA00048989"/>
    </source>
</evidence>
<comment type="catalytic activity">
    <reaction evidence="28">
        <text>octan-3-one + NADPH + O2 + H(+) = ethyl hexanoate + NADP(+) + H2O</text>
        <dbReference type="Rhea" id="RHEA:54856"/>
        <dbReference type="ChEBI" id="CHEBI:15377"/>
        <dbReference type="ChEBI" id="CHEBI:15378"/>
        <dbReference type="ChEBI" id="CHEBI:15379"/>
        <dbReference type="ChEBI" id="CHEBI:57783"/>
        <dbReference type="ChEBI" id="CHEBI:58349"/>
        <dbReference type="ChEBI" id="CHEBI:80946"/>
        <dbReference type="ChEBI" id="CHEBI:86055"/>
    </reaction>
    <physiologicalReaction direction="left-to-right" evidence="28">
        <dbReference type="Rhea" id="RHEA:54857"/>
    </physiologicalReaction>
</comment>
<evidence type="ECO:0000256" key="30">
    <source>
        <dbReference type="ARBA" id="ARBA00048990"/>
    </source>
</evidence>
<evidence type="ECO:0000256" key="6">
    <source>
        <dbReference type="ARBA" id="ARBA00022553"/>
    </source>
</evidence>
<comment type="catalytic activity">
    <reaction evidence="30">
        <text>heptan-4-one + NADPH + O2 + H(+) = propyl butanoate + NADP(+) + H2O</text>
        <dbReference type="Rhea" id="RHEA:54852"/>
        <dbReference type="ChEBI" id="CHEBI:15377"/>
        <dbReference type="ChEBI" id="CHEBI:15378"/>
        <dbReference type="ChEBI" id="CHEBI:15379"/>
        <dbReference type="ChEBI" id="CHEBI:57783"/>
        <dbReference type="ChEBI" id="CHEBI:58349"/>
        <dbReference type="ChEBI" id="CHEBI:89484"/>
        <dbReference type="ChEBI" id="CHEBI:89719"/>
    </reaction>
    <physiologicalReaction direction="left-to-right" evidence="30">
        <dbReference type="Rhea" id="RHEA:54853"/>
    </physiologicalReaction>
</comment>
<dbReference type="InterPro" id="IPR050346">
    <property type="entry name" value="FMO-like"/>
</dbReference>
<comment type="catalytic activity">
    <reaction evidence="29">
        <text>(2E)-geranial + NADPH + O2 + H(+) = (1E)-2,6-dimethylhepta-1,5-dien-1-yl formate + NADP(+) + H2O</text>
        <dbReference type="Rhea" id="RHEA:54860"/>
        <dbReference type="ChEBI" id="CHEBI:15377"/>
        <dbReference type="ChEBI" id="CHEBI:15378"/>
        <dbReference type="ChEBI" id="CHEBI:15379"/>
        <dbReference type="ChEBI" id="CHEBI:16980"/>
        <dbReference type="ChEBI" id="CHEBI:57783"/>
        <dbReference type="ChEBI" id="CHEBI:58349"/>
        <dbReference type="ChEBI" id="CHEBI:138375"/>
    </reaction>
    <physiologicalReaction direction="left-to-right" evidence="29">
        <dbReference type="Rhea" id="RHEA:54861"/>
    </physiologicalReaction>
</comment>
<dbReference type="GO" id="GO:0034899">
    <property type="term" value="F:trimethylamine monooxygenase activity"/>
    <property type="evidence" value="ECO:0007669"/>
    <property type="project" value="UniProtKB-EC"/>
</dbReference>
<keyword evidence="37" id="KW-1185">Reference proteome</keyword>
<dbReference type="InterPro" id="IPR000960">
    <property type="entry name" value="Flavin_mOase"/>
</dbReference>
<dbReference type="Pfam" id="PF00743">
    <property type="entry name" value="FMO-like"/>
    <property type="match status" value="2"/>
</dbReference>
<evidence type="ECO:0000256" key="21">
    <source>
        <dbReference type="ARBA" id="ARBA00047426"/>
    </source>
</evidence>
<dbReference type="PANTHER" id="PTHR23023">
    <property type="entry name" value="DIMETHYLANILINE MONOOXYGENASE"/>
    <property type="match status" value="1"/>
</dbReference>
<comment type="catalytic activity">
    <reaction evidence="32">
        <text>octan-3-one + NADPH + O2 + H(+) = pentyl propanoate + NADP(+) + H2O</text>
        <dbReference type="Rhea" id="RHEA:54840"/>
        <dbReference type="ChEBI" id="CHEBI:15377"/>
        <dbReference type="ChEBI" id="CHEBI:15378"/>
        <dbReference type="ChEBI" id="CHEBI:15379"/>
        <dbReference type="ChEBI" id="CHEBI:57783"/>
        <dbReference type="ChEBI" id="CHEBI:58349"/>
        <dbReference type="ChEBI" id="CHEBI:80946"/>
        <dbReference type="ChEBI" id="CHEBI:87373"/>
    </reaction>
    <physiologicalReaction direction="left-to-right" evidence="32">
        <dbReference type="Rhea" id="RHEA:54841"/>
    </physiologicalReaction>
</comment>
<reference evidence="36" key="2">
    <citation type="submission" date="2025-09" db="UniProtKB">
        <authorList>
            <consortium name="Ensembl"/>
        </authorList>
    </citation>
    <scope>IDENTIFICATION</scope>
</reference>
<dbReference type="GO" id="GO:0005789">
    <property type="term" value="C:endoplasmic reticulum membrane"/>
    <property type="evidence" value="ECO:0007669"/>
    <property type="project" value="UniProtKB-SubCell"/>
</dbReference>
<dbReference type="Proteomes" id="UP000694551">
    <property type="component" value="Unplaced"/>
</dbReference>
<keyword evidence="11" id="KW-0492">Microsome</keyword>
<evidence type="ECO:0000256" key="28">
    <source>
        <dbReference type="ARBA" id="ARBA00048459"/>
    </source>
</evidence>
<evidence type="ECO:0000256" key="25">
    <source>
        <dbReference type="ARBA" id="ARBA00047977"/>
    </source>
</evidence>
<evidence type="ECO:0000256" key="12">
    <source>
        <dbReference type="ARBA" id="ARBA00022857"/>
    </source>
</evidence>
<comment type="subcellular location">
    <subcellularLocation>
        <location evidence="2">Endoplasmic reticulum membrane</location>
        <topology evidence="2">Single-pass membrane protein</topology>
    </subcellularLocation>
    <subcellularLocation>
        <location evidence="3">Microsome membrane</location>
    </subcellularLocation>
</comment>
<dbReference type="FunFam" id="3.50.50.60:FF:000159">
    <property type="entry name" value="Dimethylaniline monooxygenase [N-oxide-forming]"/>
    <property type="match status" value="1"/>
</dbReference>
<comment type="catalytic activity">
    <reaction evidence="21">
        <text>hexan-3-one + NADPH + O2 + H(+) = propyl propanoate + NADP(+) + H2O</text>
        <dbReference type="Rhea" id="RHEA:54848"/>
        <dbReference type="ChEBI" id="CHEBI:15377"/>
        <dbReference type="ChEBI" id="CHEBI:15378"/>
        <dbReference type="ChEBI" id="CHEBI:15379"/>
        <dbReference type="ChEBI" id="CHEBI:57783"/>
        <dbReference type="ChEBI" id="CHEBI:58349"/>
        <dbReference type="ChEBI" id="CHEBI:89828"/>
        <dbReference type="ChEBI" id="CHEBI:89891"/>
    </reaction>
    <physiologicalReaction direction="left-to-right" evidence="21">
        <dbReference type="Rhea" id="RHEA:54849"/>
    </physiologicalReaction>
</comment>
<keyword evidence="8 35" id="KW-0812">Transmembrane</keyword>
<comment type="catalytic activity">
    <reaction evidence="25">
        <text>hexan-3-one + NADPH + O2 + H(+) = ethyl butanoate + NADP(+) + H2O</text>
        <dbReference type="Rhea" id="RHEA:54844"/>
        <dbReference type="ChEBI" id="CHEBI:15377"/>
        <dbReference type="ChEBI" id="CHEBI:15378"/>
        <dbReference type="ChEBI" id="CHEBI:15379"/>
        <dbReference type="ChEBI" id="CHEBI:57783"/>
        <dbReference type="ChEBI" id="CHEBI:58349"/>
        <dbReference type="ChEBI" id="CHEBI:88764"/>
        <dbReference type="ChEBI" id="CHEBI:89891"/>
    </reaction>
    <physiologicalReaction direction="left-to-right" evidence="25">
        <dbReference type="Rhea" id="RHEA:54845"/>
    </physiologicalReaction>
</comment>
<dbReference type="AlphaFoldDB" id="A0A8D0EW18"/>
<comment type="catalytic activity">
    <reaction evidence="31">
        <text>N,N-dimethylaniline + NADPH + O2 + H(+) = N,N-dimethylaniline N-oxide + NADP(+) + H2O</text>
        <dbReference type="Rhea" id="RHEA:24468"/>
        <dbReference type="ChEBI" id="CHEBI:15377"/>
        <dbReference type="ChEBI" id="CHEBI:15378"/>
        <dbReference type="ChEBI" id="CHEBI:15379"/>
        <dbReference type="ChEBI" id="CHEBI:16269"/>
        <dbReference type="ChEBI" id="CHEBI:17735"/>
        <dbReference type="ChEBI" id="CHEBI:57783"/>
        <dbReference type="ChEBI" id="CHEBI:58349"/>
        <dbReference type="EC" id="1.14.13.8"/>
    </reaction>
    <physiologicalReaction direction="left-to-right" evidence="31">
        <dbReference type="Rhea" id="RHEA:24469"/>
    </physiologicalReaction>
</comment>
<comment type="catalytic activity">
    <reaction evidence="26">
        <text>hypotaurine + NADPH + O2 + H(+) = taurine + NADP(+) + H2O</text>
        <dbReference type="Rhea" id="RHEA:69819"/>
        <dbReference type="ChEBI" id="CHEBI:15377"/>
        <dbReference type="ChEBI" id="CHEBI:15378"/>
        <dbReference type="ChEBI" id="CHEBI:15379"/>
        <dbReference type="ChEBI" id="CHEBI:57783"/>
        <dbReference type="ChEBI" id="CHEBI:57853"/>
        <dbReference type="ChEBI" id="CHEBI:58349"/>
        <dbReference type="ChEBI" id="CHEBI:507393"/>
        <dbReference type="EC" id="1.14.13.8"/>
    </reaction>
    <physiologicalReaction direction="left-to-right" evidence="26">
        <dbReference type="Rhea" id="RHEA:69820"/>
    </physiologicalReaction>
</comment>
<keyword evidence="10 33" id="KW-0274">FAD</keyword>
<comment type="function">
    <text evidence="18">Acts as a Baeyer-Villiger monooxygenase on a broad range of substrates. Catalyzes the insertion of an oxygen atom into a carbon-carbon bond adjacent to a carbonyl, which converts ketones to esters. Active on diverse carbonyl compounds, whereas soft nucleophiles are mostly non- or poorly reactive. In contrast with other forms of FMO it is non- or poorly active on 'classical' substrates such as drugs, pesticides, and dietary components containing soft nucleophilic heteroatoms. Able to oxidize drug molecules bearing a carbonyl group on an aliphatic chain, such as nabumetone and pentoxifylline. Also, in the absence of substrates, shows slow but yet significant NADPH oxidase activity. Acts as a positive modulator of cholesterol biosynthesis as well as glucose homeostasis, promoting metabolic aging via pleiotropic effects.</text>
</comment>
<dbReference type="InterPro" id="IPR036188">
    <property type="entry name" value="FAD/NAD-bd_sf"/>
</dbReference>
<keyword evidence="14 33" id="KW-0560">Oxidoreductase</keyword>
<dbReference type="InterPro" id="IPR020946">
    <property type="entry name" value="Flavin_mOase-like"/>
</dbReference>
<organism evidence="36 37">
    <name type="scientific">Strix occidentalis caurina</name>
    <name type="common">northern spotted owl</name>
    <dbReference type="NCBI Taxonomy" id="311401"/>
    <lineage>
        <taxon>Eukaryota</taxon>
        <taxon>Metazoa</taxon>
        <taxon>Chordata</taxon>
        <taxon>Craniata</taxon>
        <taxon>Vertebrata</taxon>
        <taxon>Euteleostomi</taxon>
        <taxon>Archelosauria</taxon>
        <taxon>Archosauria</taxon>
        <taxon>Dinosauria</taxon>
        <taxon>Saurischia</taxon>
        <taxon>Theropoda</taxon>
        <taxon>Coelurosauria</taxon>
        <taxon>Aves</taxon>
        <taxon>Neognathae</taxon>
        <taxon>Neoaves</taxon>
        <taxon>Telluraves</taxon>
        <taxon>Strigiformes</taxon>
        <taxon>Strigidae</taxon>
        <taxon>Strix</taxon>
    </lineage>
</organism>
<evidence type="ECO:0000256" key="32">
    <source>
        <dbReference type="ARBA" id="ARBA00049475"/>
    </source>
</evidence>